<dbReference type="InterPro" id="IPR028082">
    <property type="entry name" value="Peripla_BP_I"/>
</dbReference>
<evidence type="ECO:0000259" key="5">
    <source>
        <dbReference type="Pfam" id="PF13458"/>
    </source>
</evidence>
<accession>A0A1W1XRY3</accession>
<evidence type="ECO:0000313" key="7">
    <source>
        <dbReference type="Proteomes" id="UP000192783"/>
    </source>
</evidence>
<dbReference type="InterPro" id="IPR028081">
    <property type="entry name" value="Leu-bd"/>
</dbReference>
<dbReference type="AlphaFoldDB" id="A0A1W1XRY3"/>
<organism evidence="6 7">
    <name type="scientific">Desulfacinum hydrothermale DSM 13146</name>
    <dbReference type="NCBI Taxonomy" id="1121390"/>
    <lineage>
        <taxon>Bacteria</taxon>
        <taxon>Pseudomonadati</taxon>
        <taxon>Thermodesulfobacteriota</taxon>
        <taxon>Syntrophobacteria</taxon>
        <taxon>Syntrophobacterales</taxon>
        <taxon>Syntrophobacteraceae</taxon>
        <taxon>Desulfacinum</taxon>
    </lineage>
</organism>
<dbReference type="PANTHER" id="PTHR30483:SF37">
    <property type="entry name" value="ABC TRANSPORTER SUBSTRATE-BINDING PROTEIN"/>
    <property type="match status" value="1"/>
</dbReference>
<feature type="domain" description="Leucine-binding protein" evidence="5">
    <location>
        <begin position="32"/>
        <end position="378"/>
    </location>
</feature>
<dbReference type="InterPro" id="IPR051010">
    <property type="entry name" value="BCAA_transport"/>
</dbReference>
<dbReference type="SUPFAM" id="SSF53822">
    <property type="entry name" value="Periplasmic binding protein-like I"/>
    <property type="match status" value="1"/>
</dbReference>
<name>A0A1W1XRY3_9BACT</name>
<dbReference type="InterPro" id="IPR000709">
    <property type="entry name" value="Leu_Ile_Val-bd"/>
</dbReference>
<comment type="similarity">
    <text evidence="1">Belongs to the leucine-binding protein family.</text>
</comment>
<dbReference type="EMBL" id="FWXF01000017">
    <property type="protein sequence ID" value="SMC26615.1"/>
    <property type="molecule type" value="Genomic_DNA"/>
</dbReference>
<keyword evidence="3" id="KW-0732">Signal</keyword>
<reference evidence="6 7" key="1">
    <citation type="submission" date="2017-04" db="EMBL/GenBank/DDBJ databases">
        <authorList>
            <person name="Afonso C.L."/>
            <person name="Miller P.J."/>
            <person name="Scott M.A."/>
            <person name="Spackman E."/>
            <person name="Goraichik I."/>
            <person name="Dimitrov K.M."/>
            <person name="Suarez D.L."/>
            <person name="Swayne D.E."/>
        </authorList>
    </citation>
    <scope>NUCLEOTIDE SEQUENCE [LARGE SCALE GENOMIC DNA]</scope>
    <source>
        <strain evidence="6 7">DSM 13146</strain>
    </source>
</reference>
<dbReference type="Pfam" id="PF13458">
    <property type="entry name" value="Peripla_BP_6"/>
    <property type="match status" value="1"/>
</dbReference>
<dbReference type="STRING" id="1121390.SAMN02746041_02686"/>
<evidence type="ECO:0000256" key="2">
    <source>
        <dbReference type="ARBA" id="ARBA00022448"/>
    </source>
</evidence>
<protein>
    <submittedName>
        <fullName evidence="6">Branched-chain amino acid transport system substrate-binding protein</fullName>
    </submittedName>
</protein>
<dbReference type="PANTHER" id="PTHR30483">
    <property type="entry name" value="LEUCINE-SPECIFIC-BINDING PROTEIN"/>
    <property type="match status" value="1"/>
</dbReference>
<evidence type="ECO:0000313" key="6">
    <source>
        <dbReference type="EMBL" id="SMC26615.1"/>
    </source>
</evidence>
<keyword evidence="4" id="KW-0029">Amino-acid transport</keyword>
<evidence type="ECO:0000256" key="1">
    <source>
        <dbReference type="ARBA" id="ARBA00010062"/>
    </source>
</evidence>
<dbReference type="PRINTS" id="PR00337">
    <property type="entry name" value="LEUILEVALBP"/>
</dbReference>
<keyword evidence="2" id="KW-0813">Transport</keyword>
<evidence type="ECO:0000256" key="4">
    <source>
        <dbReference type="ARBA" id="ARBA00022970"/>
    </source>
</evidence>
<gene>
    <name evidence="6" type="ORF">SAMN02746041_02686</name>
</gene>
<dbReference type="Proteomes" id="UP000192783">
    <property type="component" value="Unassembled WGS sequence"/>
</dbReference>
<dbReference type="RefSeq" id="WP_170920609.1">
    <property type="nucleotide sequence ID" value="NZ_FWXF01000017.1"/>
</dbReference>
<dbReference type="GO" id="GO:0006865">
    <property type="term" value="P:amino acid transport"/>
    <property type="evidence" value="ECO:0007669"/>
    <property type="project" value="UniProtKB-KW"/>
</dbReference>
<sequence>MKKLGTKRIVFAILFALILVAGPAATRIDAAPISIGSINPLTGKLASHGREILLGIQAAVDEINAAGGLAGNRVVLHSRDDQSRPEVAVGQAEDLIVRRKVTALVGGYVDSLVGPLSQLALRHHIPYVASASLQTHLSREDNPYFFRISHLRGLSEPLCGFVTQALGARSAALFHAATPGATELAGELFRCLQEAGVTVTVVEKFRPGVPDFSPLVLKLKPSPPDVLIAATFFQDHLILARQIRELGVPIKAYIGPWGVSYPTFVQEMGKAAEDLFGLCAWKPGMALPGTEEASEAFTRWFREKYKREPTSTVMHGYTSARALLDAMARVVGAGKPLTGPEIARALRTTDLLLPMERVAFDAKGDPLYYRQTVVQIQNGALVPVYPAERAQGSWVYPMSLSIQP</sequence>
<dbReference type="Gene3D" id="3.40.50.2300">
    <property type="match status" value="2"/>
</dbReference>
<proteinExistence type="inferred from homology"/>
<evidence type="ECO:0000256" key="3">
    <source>
        <dbReference type="ARBA" id="ARBA00022729"/>
    </source>
</evidence>
<keyword evidence="7" id="KW-1185">Reference proteome</keyword>